<reference evidence="10" key="1">
    <citation type="submission" date="2016-11" db="EMBL/GenBank/DDBJ databases">
        <title>Dehalogenimonas formicexedens sp. nov., a chlorinated alkane respiring bacterium isolated from contaminated groundwater.</title>
        <authorList>
            <person name="Key T.A."/>
            <person name="Bowman K.S."/>
            <person name="Lee I."/>
            <person name="Chun J."/>
            <person name="Albuquerque L."/>
            <person name="da Costa M.S."/>
            <person name="Rainey F.A."/>
            <person name="Moe W.M."/>
        </authorList>
    </citation>
    <scope>NUCLEOTIDE SEQUENCE [LARGE SCALE GENOMIC DNA]</scope>
    <source>
        <strain evidence="10">NSZ-14</strain>
    </source>
</reference>
<feature type="transmembrane region" description="Helical" evidence="7">
    <location>
        <begin position="129"/>
        <end position="149"/>
    </location>
</feature>
<feature type="domain" description="VTT" evidence="8">
    <location>
        <begin position="19"/>
        <end position="149"/>
    </location>
</feature>
<evidence type="ECO:0000256" key="3">
    <source>
        <dbReference type="ARBA" id="ARBA00022475"/>
    </source>
</evidence>
<keyword evidence="6 7" id="KW-0472">Membrane</keyword>
<evidence type="ECO:0000256" key="4">
    <source>
        <dbReference type="ARBA" id="ARBA00022692"/>
    </source>
</evidence>
<dbReference type="OrthoDB" id="9813426at2"/>
<feature type="transmembrane region" description="Helical" evidence="7">
    <location>
        <begin position="40"/>
        <end position="65"/>
    </location>
</feature>
<keyword evidence="10" id="KW-1185">Reference proteome</keyword>
<keyword evidence="4 7" id="KW-0812">Transmembrane</keyword>
<dbReference type="InterPro" id="IPR032816">
    <property type="entry name" value="VTT_dom"/>
</dbReference>
<dbReference type="AlphaFoldDB" id="A0A1P8F4Q2"/>
<sequence length="192" mass="21489">MGWGGVFVLMAIESACIPLPSEIIMPLAGWMLVADKGLGWEYILLVGLVGALGNLAGSGVAYWAGARFGRGFLERYGKYFLITSEEIARTDRWFQKYGDVTAFFSRLLPAVRTFISLPAGIARMNLKRFFAFSFLGALPWSTGLAWGGYLLGQNWEKIREVMRPFDIPIIALGVVAVAWFIWSRVRKIRAER</sequence>
<dbReference type="KEGG" id="dfo:Dform_00060"/>
<evidence type="ECO:0000256" key="1">
    <source>
        <dbReference type="ARBA" id="ARBA00004651"/>
    </source>
</evidence>
<keyword evidence="5 7" id="KW-1133">Transmembrane helix</keyword>
<evidence type="ECO:0000313" key="9">
    <source>
        <dbReference type="EMBL" id="APV43425.1"/>
    </source>
</evidence>
<dbReference type="PANTHER" id="PTHR42709:SF6">
    <property type="entry name" value="UNDECAPRENYL PHOSPHATE TRANSPORTER A"/>
    <property type="match status" value="1"/>
</dbReference>
<dbReference type="GO" id="GO:0005886">
    <property type="term" value="C:plasma membrane"/>
    <property type="evidence" value="ECO:0007669"/>
    <property type="project" value="UniProtKB-SubCell"/>
</dbReference>
<evidence type="ECO:0000313" key="10">
    <source>
        <dbReference type="Proteomes" id="UP000185934"/>
    </source>
</evidence>
<dbReference type="PANTHER" id="PTHR42709">
    <property type="entry name" value="ALKALINE PHOSPHATASE LIKE PROTEIN"/>
    <property type="match status" value="1"/>
</dbReference>
<protein>
    <submittedName>
        <fullName evidence="9">Membrane protein DedA, SNARE-associated domain</fullName>
    </submittedName>
</protein>
<evidence type="ECO:0000259" key="8">
    <source>
        <dbReference type="Pfam" id="PF09335"/>
    </source>
</evidence>
<comment type="subcellular location">
    <subcellularLocation>
        <location evidence="1">Cell membrane</location>
        <topology evidence="1">Multi-pass membrane protein</topology>
    </subcellularLocation>
</comment>
<dbReference type="Pfam" id="PF09335">
    <property type="entry name" value="VTT_dom"/>
    <property type="match status" value="1"/>
</dbReference>
<evidence type="ECO:0000256" key="7">
    <source>
        <dbReference type="SAM" id="Phobius"/>
    </source>
</evidence>
<dbReference type="EMBL" id="CP018258">
    <property type="protein sequence ID" value="APV43425.1"/>
    <property type="molecule type" value="Genomic_DNA"/>
</dbReference>
<name>A0A1P8F4Q2_9CHLR</name>
<evidence type="ECO:0000256" key="5">
    <source>
        <dbReference type="ARBA" id="ARBA00022989"/>
    </source>
</evidence>
<gene>
    <name evidence="9" type="ORF">Dform_00060</name>
</gene>
<proteinExistence type="inferred from homology"/>
<accession>A0A1P8F4Q2</accession>
<feature type="transmembrane region" description="Helical" evidence="7">
    <location>
        <begin position="161"/>
        <end position="182"/>
    </location>
</feature>
<dbReference type="STRING" id="1839801.Dform_00060"/>
<evidence type="ECO:0000256" key="2">
    <source>
        <dbReference type="ARBA" id="ARBA00010792"/>
    </source>
</evidence>
<keyword evidence="3" id="KW-1003">Cell membrane</keyword>
<dbReference type="InterPro" id="IPR051311">
    <property type="entry name" value="DedA_domain"/>
</dbReference>
<dbReference type="Proteomes" id="UP000185934">
    <property type="component" value="Chromosome"/>
</dbReference>
<organism evidence="9 10">
    <name type="scientific">Dehalogenimonas formicexedens</name>
    <dbReference type="NCBI Taxonomy" id="1839801"/>
    <lineage>
        <taxon>Bacteria</taxon>
        <taxon>Bacillati</taxon>
        <taxon>Chloroflexota</taxon>
        <taxon>Dehalococcoidia</taxon>
        <taxon>Dehalococcoidales</taxon>
        <taxon>Dehalococcoidaceae</taxon>
        <taxon>Dehalogenimonas</taxon>
    </lineage>
</organism>
<comment type="similarity">
    <text evidence="2">Belongs to the DedA family.</text>
</comment>
<evidence type="ECO:0000256" key="6">
    <source>
        <dbReference type="ARBA" id="ARBA00023136"/>
    </source>
</evidence>